<evidence type="ECO:0000256" key="1">
    <source>
        <dbReference type="SAM" id="MobiDB-lite"/>
    </source>
</evidence>
<protein>
    <recommendedName>
        <fullName evidence="4">Crinkler family protein</fullName>
    </recommendedName>
</protein>
<organism evidence="2 3">
    <name type="scientific">Rickenella mellea</name>
    <dbReference type="NCBI Taxonomy" id="50990"/>
    <lineage>
        <taxon>Eukaryota</taxon>
        <taxon>Fungi</taxon>
        <taxon>Dikarya</taxon>
        <taxon>Basidiomycota</taxon>
        <taxon>Agaricomycotina</taxon>
        <taxon>Agaricomycetes</taxon>
        <taxon>Hymenochaetales</taxon>
        <taxon>Rickenellaceae</taxon>
        <taxon>Rickenella</taxon>
    </lineage>
</organism>
<reference evidence="2 3" key="1">
    <citation type="submission" date="2018-06" db="EMBL/GenBank/DDBJ databases">
        <title>A transcriptomic atlas of mushroom development highlights an independent origin of complex multicellularity.</title>
        <authorList>
            <consortium name="DOE Joint Genome Institute"/>
            <person name="Krizsan K."/>
            <person name="Almasi E."/>
            <person name="Merenyi Z."/>
            <person name="Sahu N."/>
            <person name="Viragh M."/>
            <person name="Koszo T."/>
            <person name="Mondo S."/>
            <person name="Kiss B."/>
            <person name="Balint B."/>
            <person name="Kues U."/>
            <person name="Barry K."/>
            <person name="Hegedus J.C."/>
            <person name="Henrissat B."/>
            <person name="Johnson J."/>
            <person name="Lipzen A."/>
            <person name="Ohm R."/>
            <person name="Nagy I."/>
            <person name="Pangilinan J."/>
            <person name="Yan J."/>
            <person name="Xiong Y."/>
            <person name="Grigoriev I.V."/>
            <person name="Hibbett D.S."/>
            <person name="Nagy L.G."/>
        </authorList>
    </citation>
    <scope>NUCLEOTIDE SEQUENCE [LARGE SCALE GENOMIC DNA]</scope>
    <source>
        <strain evidence="2 3">SZMC22713</strain>
    </source>
</reference>
<evidence type="ECO:0000313" key="2">
    <source>
        <dbReference type="EMBL" id="TDL25793.1"/>
    </source>
</evidence>
<dbReference type="PANTHER" id="PTHR33129:SF1">
    <property type="entry name" value="ATP-BINDING PROTEIN"/>
    <property type="match status" value="1"/>
</dbReference>
<gene>
    <name evidence="2" type="ORF">BD410DRAFT_784818</name>
</gene>
<dbReference type="EMBL" id="ML170163">
    <property type="protein sequence ID" value="TDL25793.1"/>
    <property type="molecule type" value="Genomic_DNA"/>
</dbReference>
<proteinExistence type="predicted"/>
<sequence>MLTQWTSEPERRPWIIVLQSLGAFDHDSEPIDEPFLVAVPPHGTLENFRQGVKDINESLLEQVDRRRLEVLRCTDRTIDLFGAESEALADLVSRLIYEKKTEKLRDVRKKVEDLHLEVNETLLVRIHDLHLEDRPGKRRKMSPGSQIRPPSEAIDGGKPDVVPFFEQLHDTFWNKPGVRSRYIYDVTFTPDNFEALQTELGKKNATRSSDSFEATESVASIKTQYIHALKNSTDSSVDAGPDADGVDMALPPLPFKATLLDLTEFQSSLSAAGLLHETIILVRAEYLTIFDIIDKTRRHFFLTGQPGIGKTYFLYYVLVERLLQGKTTIFQLRGKLYVFGPSGMREMPVFSSSADYGDDIWALIDGDPKHVEPHHSLGNLQIRKVMAASPKTKVDRGWIKQINARELVMMPWNWQELFVGSQFLFDRDVTNRRLVDAILTFGYAPRTCFWAACGKISFREAEIKVKKAVTSITDVTLLLRQGGDRDAISHKVFEIRPATEERWFDEIQFQPVSDWVLGLLLKQEQLTQTHDTLKLYTLFSAIPPAGSTAGKLWEHGVHNLFVLSTASSALELKSLDKTQSAKFVNLGEVHVRICTTQDCQGFLEKHVNMGTACYLHFTQKNFAGIDAVIYIPGQPIICLQITRADRHDINILGLQTIQSWLTIGSPAGQLRPTVQHPWLIVFVVPSLHGCTYDSLQALVPPKRPLGGVPAEESKPNIWQAKTKQYLVELNPSKVFVGNWEGVQEGD</sequence>
<dbReference type="PANTHER" id="PTHR33129">
    <property type="entry name" value="PROTEIN KINASE DOMAIN-CONTAINING PROTEIN-RELATED"/>
    <property type="match status" value="1"/>
</dbReference>
<evidence type="ECO:0008006" key="4">
    <source>
        <dbReference type="Google" id="ProtNLM"/>
    </source>
</evidence>
<dbReference type="InterPro" id="IPR052980">
    <property type="entry name" value="Crinkler_effector"/>
</dbReference>
<keyword evidence="3" id="KW-1185">Reference proteome</keyword>
<feature type="region of interest" description="Disordered" evidence="1">
    <location>
        <begin position="135"/>
        <end position="156"/>
    </location>
</feature>
<name>A0A4Y7QDM7_9AGAM</name>
<dbReference type="OrthoDB" id="2340858at2759"/>
<dbReference type="VEuPathDB" id="FungiDB:BD410DRAFT_784818"/>
<dbReference type="AlphaFoldDB" id="A0A4Y7QDM7"/>
<evidence type="ECO:0000313" key="3">
    <source>
        <dbReference type="Proteomes" id="UP000294933"/>
    </source>
</evidence>
<dbReference type="Proteomes" id="UP000294933">
    <property type="component" value="Unassembled WGS sequence"/>
</dbReference>
<accession>A0A4Y7QDM7</accession>